<proteinExistence type="predicted"/>
<evidence type="ECO:0000313" key="2">
    <source>
        <dbReference type="Proteomes" id="UP000838756"/>
    </source>
</evidence>
<name>A0A8S4RWE1_9NEOP</name>
<sequence length="73" mass="8365">MRHSPINDPDGRDIGEKSIFRDIARSLKSEEIDALTHFALEPAQEYSHEKLYLPTSHNSAFTLYEQNNHSPVV</sequence>
<keyword evidence="2" id="KW-1185">Reference proteome</keyword>
<dbReference type="EMBL" id="CAKXAJ010025627">
    <property type="protein sequence ID" value="CAH2242152.1"/>
    <property type="molecule type" value="Genomic_DNA"/>
</dbReference>
<gene>
    <name evidence="1" type="primary">jg25566</name>
    <name evidence="1" type="ORF">PAEG_LOCUS18504</name>
</gene>
<reference evidence="1" key="1">
    <citation type="submission" date="2022-03" db="EMBL/GenBank/DDBJ databases">
        <authorList>
            <person name="Lindestad O."/>
        </authorList>
    </citation>
    <scope>NUCLEOTIDE SEQUENCE</scope>
</reference>
<dbReference type="AlphaFoldDB" id="A0A8S4RWE1"/>
<evidence type="ECO:0000313" key="1">
    <source>
        <dbReference type="EMBL" id="CAH2242152.1"/>
    </source>
</evidence>
<dbReference type="Proteomes" id="UP000838756">
    <property type="component" value="Unassembled WGS sequence"/>
</dbReference>
<organism evidence="1 2">
    <name type="scientific">Pararge aegeria aegeria</name>
    <dbReference type="NCBI Taxonomy" id="348720"/>
    <lineage>
        <taxon>Eukaryota</taxon>
        <taxon>Metazoa</taxon>
        <taxon>Ecdysozoa</taxon>
        <taxon>Arthropoda</taxon>
        <taxon>Hexapoda</taxon>
        <taxon>Insecta</taxon>
        <taxon>Pterygota</taxon>
        <taxon>Neoptera</taxon>
        <taxon>Endopterygota</taxon>
        <taxon>Lepidoptera</taxon>
        <taxon>Glossata</taxon>
        <taxon>Ditrysia</taxon>
        <taxon>Papilionoidea</taxon>
        <taxon>Nymphalidae</taxon>
        <taxon>Satyrinae</taxon>
        <taxon>Satyrini</taxon>
        <taxon>Parargina</taxon>
        <taxon>Pararge</taxon>
    </lineage>
</organism>
<accession>A0A8S4RWE1</accession>
<comment type="caution">
    <text evidence="1">The sequence shown here is derived from an EMBL/GenBank/DDBJ whole genome shotgun (WGS) entry which is preliminary data.</text>
</comment>
<protein>
    <submittedName>
        <fullName evidence="1">Jg25566 protein</fullName>
    </submittedName>
</protein>